<dbReference type="InterPro" id="IPR023996">
    <property type="entry name" value="TonB-dep_OMP_SusC/RagA"/>
</dbReference>
<dbReference type="InterPro" id="IPR012910">
    <property type="entry name" value="Plug_dom"/>
</dbReference>
<sequence>MKLKLLSILFCLLAFTSAWAQNKTVKGTITGADDGLPLPGVTVIIKGSSTGTQTDANGAFSISVPESAVLLFTYIGYKTTEVPVGDKTQINLALVSDARQLSEVVVTGYQTKTRSDVSSAVSVVNGREMADKPVPSIDNLLQGKAAGVQITTENGRPGANAFIRIRGVGSVNAGQQPLLVVDGVQIPDDVAPQVYTTLNANDIQNISILKDAAGVSLYGARGSNGVVVITTKTGVAGKSQITYSFQYGTNAKIADNFKLMSPAEKLQYEYDLGYENGDFTTYLADNNFPTTATLFNITSAQRQAGWNSLIGQSHNWQNDILRTGKIRQHQIAISGAEGKTSYYVSFQKYDADGITVGSDFRRYTGKINLKTDVNNWLSLSNNLSLGQRATNELRDIYNAQNPFFAVYGYNTYEPVYASDGTFNLTNQGFPILEAIKNNPETQKYINGYNTTTLDVHPIKGLNVSTQFGMTYDDYKRENYIKPGSILDQYIGDPTAPGSRVDNGSTEFSYDWVNKATYKFDVESDHHFNILAVQEFQKDMFSSYGLQKKGFVLSDYVDTQSAGAANTGVNTTNKTNWTISSLLGELDYNYKNRYFVTGSLRRDGSSRFGENNKYGNFYSTSLSWLVSEESFLKSVDWINVLKLRGSIGTAGNFSGISNYQSLGLFTFGQYNNLLTAFPSQLPNPDLTWEKKLKRNIGIDFELFTSRVTGSLDYYNENTTSLLLDVPLSQTTGYKSVIKNVGSMNNSGIDAAISVDVVRNKEVKWTVYGNINYNRNKITELNNGSTEIVDANNLGVVKPGYAINTFKLVRYAGVNSETGAAQYYDKDGNITEDYSSDDAVILKGKSPNPKFFGGFGSNVSYKGIDLSADFTYTLGNYVFNYNKETLVAWGDQVYINQAKEALNYWKKPGDKTLLPKADPNNTTYDTDLYLQKASFIRLRNVTLAYTIPAEITKKYKVQGLRVFVTGQNLLTINPNHFFGDPEVGVGSGESFTTTIPGQATLFGYPNTRQFTFGVNLTF</sequence>
<keyword evidence="4 7" id="KW-0812">Transmembrane</keyword>
<dbReference type="SUPFAM" id="SSF56935">
    <property type="entry name" value="Porins"/>
    <property type="match status" value="1"/>
</dbReference>
<dbReference type="Pfam" id="PF13715">
    <property type="entry name" value="CarbopepD_reg_2"/>
    <property type="match status" value="1"/>
</dbReference>
<keyword evidence="11" id="KW-1185">Reference proteome</keyword>
<protein>
    <submittedName>
        <fullName evidence="10">SusC/RagA family TonB-linked outer membrane protein</fullName>
    </submittedName>
</protein>
<dbReference type="RefSeq" id="WP_345210015.1">
    <property type="nucleotide sequence ID" value="NZ_BAABFT010000002.1"/>
</dbReference>
<dbReference type="SUPFAM" id="SSF49464">
    <property type="entry name" value="Carboxypeptidase regulatory domain-like"/>
    <property type="match status" value="1"/>
</dbReference>
<comment type="caution">
    <text evidence="10">The sequence shown here is derived from an EMBL/GenBank/DDBJ whole genome shotgun (WGS) entry which is preliminary data.</text>
</comment>
<dbReference type="Gene3D" id="2.60.40.1120">
    <property type="entry name" value="Carboxypeptidase-like, regulatory domain"/>
    <property type="match status" value="1"/>
</dbReference>
<evidence type="ECO:0000313" key="11">
    <source>
        <dbReference type="Proteomes" id="UP001500582"/>
    </source>
</evidence>
<dbReference type="InterPro" id="IPR008969">
    <property type="entry name" value="CarboxyPept-like_regulatory"/>
</dbReference>
<keyword evidence="5 7" id="KW-0472">Membrane</keyword>
<evidence type="ECO:0000313" key="10">
    <source>
        <dbReference type="EMBL" id="GAA4314815.1"/>
    </source>
</evidence>
<dbReference type="Proteomes" id="UP001500582">
    <property type="component" value="Unassembled WGS sequence"/>
</dbReference>
<proteinExistence type="inferred from homology"/>
<feature type="chain" id="PRO_5045393386" evidence="8">
    <location>
        <begin position="21"/>
        <end position="1016"/>
    </location>
</feature>
<name>A0ABP8G0H2_9SPHI</name>
<evidence type="ECO:0000256" key="7">
    <source>
        <dbReference type="PROSITE-ProRule" id="PRU01360"/>
    </source>
</evidence>
<dbReference type="NCBIfam" id="TIGR04056">
    <property type="entry name" value="OMP_RagA_SusC"/>
    <property type="match status" value="1"/>
</dbReference>
<evidence type="ECO:0000256" key="2">
    <source>
        <dbReference type="ARBA" id="ARBA00022448"/>
    </source>
</evidence>
<keyword evidence="3 7" id="KW-1134">Transmembrane beta strand</keyword>
<comment type="similarity">
    <text evidence="7">Belongs to the TonB-dependent receptor family.</text>
</comment>
<feature type="domain" description="TonB-dependent receptor plug" evidence="9">
    <location>
        <begin position="115"/>
        <end position="226"/>
    </location>
</feature>
<keyword evidence="6 7" id="KW-0998">Cell outer membrane</keyword>
<dbReference type="PROSITE" id="PS52016">
    <property type="entry name" value="TONB_DEPENDENT_REC_3"/>
    <property type="match status" value="1"/>
</dbReference>
<comment type="subcellular location">
    <subcellularLocation>
        <location evidence="1 7">Cell outer membrane</location>
        <topology evidence="1 7">Multi-pass membrane protein</topology>
    </subcellularLocation>
</comment>
<dbReference type="InterPro" id="IPR036942">
    <property type="entry name" value="Beta-barrel_TonB_sf"/>
</dbReference>
<dbReference type="EMBL" id="BAABFT010000002">
    <property type="protein sequence ID" value="GAA4314815.1"/>
    <property type="molecule type" value="Genomic_DNA"/>
</dbReference>
<evidence type="ECO:0000256" key="6">
    <source>
        <dbReference type="ARBA" id="ARBA00023237"/>
    </source>
</evidence>
<keyword evidence="8" id="KW-0732">Signal</keyword>
<evidence type="ECO:0000256" key="8">
    <source>
        <dbReference type="SAM" id="SignalP"/>
    </source>
</evidence>
<feature type="signal peptide" evidence="8">
    <location>
        <begin position="1"/>
        <end position="20"/>
    </location>
</feature>
<evidence type="ECO:0000256" key="3">
    <source>
        <dbReference type="ARBA" id="ARBA00022452"/>
    </source>
</evidence>
<reference evidence="11" key="1">
    <citation type="journal article" date="2019" name="Int. J. Syst. Evol. Microbiol.">
        <title>The Global Catalogue of Microorganisms (GCM) 10K type strain sequencing project: providing services to taxonomists for standard genome sequencing and annotation.</title>
        <authorList>
            <consortium name="The Broad Institute Genomics Platform"/>
            <consortium name="The Broad Institute Genome Sequencing Center for Infectious Disease"/>
            <person name="Wu L."/>
            <person name="Ma J."/>
        </authorList>
    </citation>
    <scope>NUCLEOTIDE SEQUENCE [LARGE SCALE GENOMIC DNA]</scope>
    <source>
        <strain evidence="11">JCM 17705</strain>
    </source>
</reference>
<dbReference type="Gene3D" id="2.40.170.20">
    <property type="entry name" value="TonB-dependent receptor, beta-barrel domain"/>
    <property type="match status" value="1"/>
</dbReference>
<dbReference type="NCBIfam" id="TIGR04057">
    <property type="entry name" value="SusC_RagA_signa"/>
    <property type="match status" value="1"/>
</dbReference>
<accession>A0ABP8G0H2</accession>
<dbReference type="InterPro" id="IPR023997">
    <property type="entry name" value="TonB-dep_OMP_SusC/RagA_CS"/>
</dbReference>
<evidence type="ECO:0000256" key="5">
    <source>
        <dbReference type="ARBA" id="ARBA00023136"/>
    </source>
</evidence>
<gene>
    <name evidence="10" type="ORF">GCM10023149_11110</name>
</gene>
<keyword evidence="2 7" id="KW-0813">Transport</keyword>
<dbReference type="InterPro" id="IPR037066">
    <property type="entry name" value="Plug_dom_sf"/>
</dbReference>
<evidence type="ECO:0000259" key="9">
    <source>
        <dbReference type="Pfam" id="PF07715"/>
    </source>
</evidence>
<organism evidence="10 11">
    <name type="scientific">Mucilaginibacter gynuensis</name>
    <dbReference type="NCBI Taxonomy" id="1302236"/>
    <lineage>
        <taxon>Bacteria</taxon>
        <taxon>Pseudomonadati</taxon>
        <taxon>Bacteroidota</taxon>
        <taxon>Sphingobacteriia</taxon>
        <taxon>Sphingobacteriales</taxon>
        <taxon>Sphingobacteriaceae</taxon>
        <taxon>Mucilaginibacter</taxon>
    </lineage>
</organism>
<dbReference type="InterPro" id="IPR039426">
    <property type="entry name" value="TonB-dep_rcpt-like"/>
</dbReference>
<dbReference type="Pfam" id="PF07715">
    <property type="entry name" value="Plug"/>
    <property type="match status" value="1"/>
</dbReference>
<evidence type="ECO:0000256" key="1">
    <source>
        <dbReference type="ARBA" id="ARBA00004571"/>
    </source>
</evidence>
<dbReference type="Gene3D" id="2.170.130.10">
    <property type="entry name" value="TonB-dependent receptor, plug domain"/>
    <property type="match status" value="1"/>
</dbReference>
<evidence type="ECO:0000256" key="4">
    <source>
        <dbReference type="ARBA" id="ARBA00022692"/>
    </source>
</evidence>